<feature type="domain" description="4Fe-4S ferredoxin-type" evidence="10">
    <location>
        <begin position="66"/>
        <end position="95"/>
    </location>
</feature>
<dbReference type="InterPro" id="IPR012839">
    <property type="entry name" value="Organic_radical_activase"/>
</dbReference>
<dbReference type="InterPro" id="IPR058240">
    <property type="entry name" value="rSAM_sf"/>
</dbReference>
<dbReference type="Pfam" id="PF04055">
    <property type="entry name" value="Radical_SAM"/>
    <property type="match status" value="1"/>
</dbReference>
<evidence type="ECO:0000256" key="4">
    <source>
        <dbReference type="ARBA" id="ARBA00022691"/>
    </source>
</evidence>
<dbReference type="PROSITE" id="PS51379">
    <property type="entry name" value="4FE4S_FER_2"/>
    <property type="match status" value="1"/>
</dbReference>
<evidence type="ECO:0000256" key="3">
    <source>
        <dbReference type="ARBA" id="ARBA00022485"/>
    </source>
</evidence>
<evidence type="ECO:0000313" key="12">
    <source>
        <dbReference type="EMBL" id="PFG15860.1"/>
    </source>
</evidence>
<organism evidence="12 13">
    <name type="scientific">Propionicimonas paludicola</name>
    <dbReference type="NCBI Taxonomy" id="185243"/>
    <lineage>
        <taxon>Bacteria</taxon>
        <taxon>Bacillati</taxon>
        <taxon>Actinomycetota</taxon>
        <taxon>Actinomycetes</taxon>
        <taxon>Propionibacteriales</taxon>
        <taxon>Nocardioidaceae</taxon>
        <taxon>Propionicimonas</taxon>
    </lineage>
</organism>
<reference evidence="12 13" key="1">
    <citation type="submission" date="2017-10" db="EMBL/GenBank/DDBJ databases">
        <title>Sequencing the genomes of 1000 actinobacteria strains.</title>
        <authorList>
            <person name="Klenk H.-P."/>
        </authorList>
    </citation>
    <scope>NUCLEOTIDE SEQUENCE [LARGE SCALE GENOMIC DNA]</scope>
    <source>
        <strain evidence="12 13">DSM 15597</strain>
    </source>
</reference>
<dbReference type="SUPFAM" id="SSF102114">
    <property type="entry name" value="Radical SAM enzymes"/>
    <property type="match status" value="1"/>
</dbReference>
<evidence type="ECO:0000313" key="13">
    <source>
        <dbReference type="Proteomes" id="UP000226079"/>
    </source>
</evidence>
<comment type="caution">
    <text evidence="12">The sequence shown here is derived from an EMBL/GenBank/DDBJ whole genome shotgun (WGS) entry which is preliminary data.</text>
</comment>
<name>A0A2A9CQC5_9ACTN</name>
<protein>
    <submittedName>
        <fullName evidence="12">YjjW family glycine radical enzyme activase</fullName>
    </submittedName>
</protein>
<gene>
    <name evidence="12" type="ORF">ATK74_0380</name>
</gene>
<dbReference type="AlphaFoldDB" id="A0A2A9CQC5"/>
<evidence type="ECO:0000256" key="6">
    <source>
        <dbReference type="ARBA" id="ARBA00023002"/>
    </source>
</evidence>
<dbReference type="InterPro" id="IPR034457">
    <property type="entry name" value="Organic_radical-activating"/>
</dbReference>
<evidence type="ECO:0000256" key="9">
    <source>
        <dbReference type="ARBA" id="ARBA00047365"/>
    </source>
</evidence>
<dbReference type="GO" id="GO:0016491">
    <property type="term" value="F:oxidoreductase activity"/>
    <property type="evidence" value="ECO:0007669"/>
    <property type="project" value="UniProtKB-KW"/>
</dbReference>
<dbReference type="CDD" id="cd01335">
    <property type="entry name" value="Radical_SAM"/>
    <property type="match status" value="1"/>
</dbReference>
<keyword evidence="6" id="KW-0560">Oxidoreductase</keyword>
<dbReference type="SUPFAM" id="SSF54862">
    <property type="entry name" value="4Fe-4S ferredoxins"/>
    <property type="match status" value="1"/>
</dbReference>
<dbReference type="PROSITE" id="PS00198">
    <property type="entry name" value="4FE4S_FER_1"/>
    <property type="match status" value="1"/>
</dbReference>
<evidence type="ECO:0000256" key="2">
    <source>
        <dbReference type="ARBA" id="ARBA00009777"/>
    </source>
</evidence>
<dbReference type="Gene3D" id="3.20.20.70">
    <property type="entry name" value="Aldolase class I"/>
    <property type="match status" value="1"/>
</dbReference>
<accession>A0A2A9CQC5</accession>
<dbReference type="InterPro" id="IPR023912">
    <property type="entry name" value="YjjW_bact"/>
</dbReference>
<dbReference type="Proteomes" id="UP000226079">
    <property type="component" value="Unassembled WGS sequence"/>
</dbReference>
<dbReference type="SFLD" id="SFLDG01066">
    <property type="entry name" value="organic_radical-activating_enz"/>
    <property type="match status" value="1"/>
</dbReference>
<evidence type="ECO:0000256" key="8">
    <source>
        <dbReference type="ARBA" id="ARBA00023014"/>
    </source>
</evidence>
<dbReference type="EMBL" id="PDJC01000001">
    <property type="protein sequence ID" value="PFG15860.1"/>
    <property type="molecule type" value="Genomic_DNA"/>
</dbReference>
<keyword evidence="13" id="KW-1185">Reference proteome</keyword>
<dbReference type="InterPro" id="IPR017896">
    <property type="entry name" value="4Fe4S_Fe-S-bd"/>
</dbReference>
<dbReference type="InterPro" id="IPR007197">
    <property type="entry name" value="rSAM"/>
</dbReference>
<dbReference type="PROSITE" id="PS01087">
    <property type="entry name" value="RADICAL_ACTIVATING"/>
    <property type="match status" value="1"/>
</dbReference>
<dbReference type="PROSITE" id="PS51918">
    <property type="entry name" value="RADICAL_SAM"/>
    <property type="match status" value="1"/>
</dbReference>
<evidence type="ECO:0000259" key="10">
    <source>
        <dbReference type="PROSITE" id="PS51379"/>
    </source>
</evidence>
<dbReference type="InterPro" id="IPR001989">
    <property type="entry name" value="Radical_activat_CS"/>
</dbReference>
<comment type="cofactor">
    <cofactor evidence="1">
        <name>[4Fe-4S] cluster</name>
        <dbReference type="ChEBI" id="CHEBI:49883"/>
    </cofactor>
</comment>
<dbReference type="RefSeq" id="WP_098459459.1">
    <property type="nucleotide sequence ID" value="NZ_PDJC01000001.1"/>
</dbReference>
<feature type="domain" description="Radical SAM core" evidence="11">
    <location>
        <begin position="16"/>
        <end position="283"/>
    </location>
</feature>
<comment type="catalytic activity">
    <reaction evidence="9">
        <text>glycyl-[protein] + reduced [flavodoxin] + S-adenosyl-L-methionine = glycin-2-yl radical-[protein] + semiquinone [flavodoxin] + 5'-deoxyadenosine + L-methionine + H(+)</text>
        <dbReference type="Rhea" id="RHEA:61976"/>
        <dbReference type="Rhea" id="RHEA-COMP:10622"/>
        <dbReference type="Rhea" id="RHEA-COMP:14480"/>
        <dbReference type="Rhea" id="RHEA-COMP:15993"/>
        <dbReference type="Rhea" id="RHEA-COMP:15994"/>
        <dbReference type="ChEBI" id="CHEBI:15378"/>
        <dbReference type="ChEBI" id="CHEBI:17319"/>
        <dbReference type="ChEBI" id="CHEBI:29947"/>
        <dbReference type="ChEBI" id="CHEBI:32722"/>
        <dbReference type="ChEBI" id="CHEBI:57618"/>
        <dbReference type="ChEBI" id="CHEBI:57844"/>
        <dbReference type="ChEBI" id="CHEBI:59789"/>
        <dbReference type="ChEBI" id="CHEBI:140311"/>
    </reaction>
</comment>
<evidence type="ECO:0000256" key="1">
    <source>
        <dbReference type="ARBA" id="ARBA00001966"/>
    </source>
</evidence>
<dbReference type="OrthoDB" id="9782387at2"/>
<evidence type="ECO:0000256" key="5">
    <source>
        <dbReference type="ARBA" id="ARBA00022723"/>
    </source>
</evidence>
<evidence type="ECO:0000256" key="7">
    <source>
        <dbReference type="ARBA" id="ARBA00023004"/>
    </source>
</evidence>
<dbReference type="GO" id="GO:0051539">
    <property type="term" value="F:4 iron, 4 sulfur cluster binding"/>
    <property type="evidence" value="ECO:0007669"/>
    <property type="project" value="UniProtKB-KW"/>
</dbReference>
<keyword evidence="5" id="KW-0479">Metal-binding</keyword>
<dbReference type="InterPro" id="IPR017900">
    <property type="entry name" value="4Fe4S_Fe_S_CS"/>
</dbReference>
<proteinExistence type="inferred from homology"/>
<dbReference type="Gene3D" id="3.30.70.20">
    <property type="match status" value="1"/>
</dbReference>
<keyword evidence="7" id="KW-0408">Iron</keyword>
<evidence type="ECO:0000259" key="11">
    <source>
        <dbReference type="PROSITE" id="PS51918"/>
    </source>
</evidence>
<sequence length="283" mass="30230">MSPTGQISGVIEFSAVDGPGNRFVVFTQGCNFNCLACHNPYTINLCNDCGVCVDACGSSALDVVGGRVVWNPDRCTGEEACIRICPYDSTPKARTMQVAEVLEQLHPNVPFISGVTVSGGEATQQAGFVAALFAAIKADPSLSRLTCFVDSNGAASPAVWDELDPVLDAAMIDLKCFDDAIHRELVGSGNAEVLESIRLLAGRGKLHEVRLLLAAGANDSDELLARTGAWLAEINPRMRLKLIGFRAHGVRPSPVPLVEPTPEQRAHYAEVLRSQGDFDILVI</sequence>
<dbReference type="GO" id="GO:0046872">
    <property type="term" value="F:metal ion binding"/>
    <property type="evidence" value="ECO:0007669"/>
    <property type="project" value="UniProtKB-KW"/>
</dbReference>
<dbReference type="NCBIfam" id="TIGR04041">
    <property type="entry name" value="activase_YjjW"/>
    <property type="match status" value="1"/>
</dbReference>
<dbReference type="PIRSF" id="PIRSF000371">
    <property type="entry name" value="PFL_act_enz"/>
    <property type="match status" value="1"/>
</dbReference>
<comment type="similarity">
    <text evidence="2">Belongs to the organic radical-activating enzymes family.</text>
</comment>
<dbReference type="PANTHER" id="PTHR30352">
    <property type="entry name" value="PYRUVATE FORMATE-LYASE-ACTIVATING ENZYME"/>
    <property type="match status" value="1"/>
</dbReference>
<dbReference type="PANTHER" id="PTHR30352:SF13">
    <property type="entry name" value="GLYCYL-RADICAL ENZYME ACTIVATING ENZYME YJJW-RELATED"/>
    <property type="match status" value="1"/>
</dbReference>
<dbReference type="InterPro" id="IPR013785">
    <property type="entry name" value="Aldolase_TIM"/>
</dbReference>
<keyword evidence="8" id="KW-0411">Iron-sulfur</keyword>
<dbReference type="SFLD" id="SFLDS00029">
    <property type="entry name" value="Radical_SAM"/>
    <property type="match status" value="1"/>
</dbReference>
<keyword evidence="4" id="KW-0949">S-adenosyl-L-methionine</keyword>
<keyword evidence="3" id="KW-0004">4Fe-4S</keyword>